<evidence type="ECO:0000256" key="1">
    <source>
        <dbReference type="SAM" id="Coils"/>
    </source>
</evidence>
<feature type="coiled-coil region" evidence="1">
    <location>
        <begin position="3"/>
        <end position="37"/>
    </location>
</feature>
<feature type="non-terminal residue" evidence="2">
    <location>
        <position position="103"/>
    </location>
</feature>
<reference evidence="2" key="1">
    <citation type="journal article" date="2015" name="Nature">
        <title>Complex archaea that bridge the gap between prokaryotes and eukaryotes.</title>
        <authorList>
            <person name="Spang A."/>
            <person name="Saw J.H."/>
            <person name="Jorgensen S.L."/>
            <person name="Zaremba-Niedzwiedzka K."/>
            <person name="Martijn J."/>
            <person name="Lind A.E."/>
            <person name="van Eijk R."/>
            <person name="Schleper C."/>
            <person name="Guy L."/>
            <person name="Ettema T.J."/>
        </authorList>
    </citation>
    <scope>NUCLEOTIDE SEQUENCE</scope>
</reference>
<comment type="caution">
    <text evidence="2">The sequence shown here is derived from an EMBL/GenBank/DDBJ whole genome shotgun (WGS) entry which is preliminary data.</text>
</comment>
<evidence type="ECO:0000313" key="2">
    <source>
        <dbReference type="EMBL" id="KKL84662.1"/>
    </source>
</evidence>
<protein>
    <submittedName>
        <fullName evidence="2">Uncharacterized protein</fullName>
    </submittedName>
</protein>
<gene>
    <name evidence="2" type="ORF">LCGC14_1962520</name>
</gene>
<name>A0A0F9IBA0_9ZZZZ</name>
<organism evidence="2">
    <name type="scientific">marine sediment metagenome</name>
    <dbReference type="NCBI Taxonomy" id="412755"/>
    <lineage>
        <taxon>unclassified sequences</taxon>
        <taxon>metagenomes</taxon>
        <taxon>ecological metagenomes</taxon>
    </lineage>
</organism>
<dbReference type="AlphaFoldDB" id="A0A0F9IBA0"/>
<proteinExistence type="predicted"/>
<sequence length="103" mass="11881">MQEEKIKEAFDKVKVEIKELKKRIVELEESQSQKSLRQSQAVSGSLRQSQYSPIETRIINNIRRFKKGAVISEINKLLPSTTIQNIKIIIVDERGLCSKASFY</sequence>
<keyword evidence="1" id="KW-0175">Coiled coil</keyword>
<dbReference type="EMBL" id="LAZR01021641">
    <property type="protein sequence ID" value="KKL84662.1"/>
    <property type="molecule type" value="Genomic_DNA"/>
</dbReference>
<accession>A0A0F9IBA0</accession>